<reference evidence="4" key="2">
    <citation type="submission" date="2021-03" db="UniProtKB">
        <authorList>
            <consortium name="EnsemblPlants"/>
        </authorList>
    </citation>
    <scope>IDENTIFICATION</scope>
</reference>
<dbReference type="InterPro" id="IPR050317">
    <property type="entry name" value="Plant_Fungal_Acyltransferase"/>
</dbReference>
<name>A0A803MBV0_CHEQI</name>
<dbReference type="EnsemblPlants" id="AUR62026567-RA">
    <property type="protein sequence ID" value="AUR62026567-RA:cds"/>
    <property type="gene ID" value="AUR62026567"/>
</dbReference>
<organism evidence="4 5">
    <name type="scientific">Chenopodium quinoa</name>
    <name type="common">Quinoa</name>
    <dbReference type="NCBI Taxonomy" id="63459"/>
    <lineage>
        <taxon>Eukaryota</taxon>
        <taxon>Viridiplantae</taxon>
        <taxon>Streptophyta</taxon>
        <taxon>Embryophyta</taxon>
        <taxon>Tracheophyta</taxon>
        <taxon>Spermatophyta</taxon>
        <taxon>Magnoliopsida</taxon>
        <taxon>eudicotyledons</taxon>
        <taxon>Gunneridae</taxon>
        <taxon>Pentapetalae</taxon>
        <taxon>Caryophyllales</taxon>
        <taxon>Chenopodiaceae</taxon>
        <taxon>Chenopodioideae</taxon>
        <taxon>Atripliceae</taxon>
        <taxon>Chenopodium</taxon>
    </lineage>
</organism>
<protein>
    <submittedName>
        <fullName evidence="4">Uncharacterized protein</fullName>
    </submittedName>
</protein>
<proteinExistence type="inferred from homology"/>
<dbReference type="InterPro" id="IPR023213">
    <property type="entry name" value="CAT-like_dom_sf"/>
</dbReference>
<dbReference type="PANTHER" id="PTHR31642">
    <property type="entry name" value="TRICHOTHECENE 3-O-ACETYLTRANSFERASE"/>
    <property type="match status" value="1"/>
</dbReference>
<dbReference type="OMA" id="ITAWRFI"/>
<dbReference type="GO" id="GO:0016747">
    <property type="term" value="F:acyltransferase activity, transferring groups other than amino-acyl groups"/>
    <property type="evidence" value="ECO:0007669"/>
    <property type="project" value="TreeGrafter"/>
</dbReference>
<evidence type="ECO:0000256" key="2">
    <source>
        <dbReference type="ARBA" id="ARBA00022679"/>
    </source>
</evidence>
<dbReference type="Proteomes" id="UP000596660">
    <property type="component" value="Unplaced"/>
</dbReference>
<evidence type="ECO:0000256" key="1">
    <source>
        <dbReference type="ARBA" id="ARBA00009861"/>
    </source>
</evidence>
<dbReference type="Gramene" id="AUR62026567-RA">
    <property type="protein sequence ID" value="AUR62026567-RA:cds"/>
    <property type="gene ID" value="AUR62026567"/>
</dbReference>
<evidence type="ECO:0000313" key="4">
    <source>
        <dbReference type="EnsemblPlants" id="AUR62026567-RA:cds"/>
    </source>
</evidence>
<evidence type="ECO:0000256" key="3">
    <source>
        <dbReference type="ARBA" id="ARBA00023315"/>
    </source>
</evidence>
<dbReference type="Pfam" id="PF02458">
    <property type="entry name" value="Transferase"/>
    <property type="match status" value="1"/>
</dbReference>
<dbReference type="Gene3D" id="3.30.559.10">
    <property type="entry name" value="Chloramphenicol acetyltransferase-like domain"/>
    <property type="match status" value="1"/>
</dbReference>
<comment type="similarity">
    <text evidence="1">Belongs to the plant acyltransferase family.</text>
</comment>
<keyword evidence="5" id="KW-1185">Reference proteome</keyword>
<dbReference type="PANTHER" id="PTHR31642:SF11">
    <property type="entry name" value="SHIKIMATE O-HYDROXYCINNAMOYLTRANSFERASE"/>
    <property type="match status" value="1"/>
</dbReference>
<accession>A0A803MBV0</accession>
<keyword evidence="3" id="KW-0012">Acyltransferase</keyword>
<keyword evidence="2" id="KW-0808">Transferase</keyword>
<sequence>MSSIKVKKLTMVHPAKETPKGSLWLTKLDMIIRAPYSHTDVLYFYSPNNTSCSKFFHTNILGEALSKALVLFYPMAGRLKLNNENGRYEIDCNAKVALFIEAESTKE</sequence>
<evidence type="ECO:0000313" key="5">
    <source>
        <dbReference type="Proteomes" id="UP000596660"/>
    </source>
</evidence>
<dbReference type="AlphaFoldDB" id="A0A803MBV0"/>
<reference evidence="4" key="1">
    <citation type="journal article" date="2017" name="Nature">
        <title>The genome of Chenopodium quinoa.</title>
        <authorList>
            <person name="Jarvis D.E."/>
            <person name="Ho Y.S."/>
            <person name="Lightfoot D.J."/>
            <person name="Schmoeckel S.M."/>
            <person name="Li B."/>
            <person name="Borm T.J.A."/>
            <person name="Ohyanagi H."/>
            <person name="Mineta K."/>
            <person name="Michell C.T."/>
            <person name="Saber N."/>
            <person name="Kharbatia N.M."/>
            <person name="Rupper R.R."/>
            <person name="Sharp A.R."/>
            <person name="Dally N."/>
            <person name="Boughton B.A."/>
            <person name="Woo Y.H."/>
            <person name="Gao G."/>
            <person name="Schijlen E.G.W.M."/>
            <person name="Guo X."/>
            <person name="Momin A.A."/>
            <person name="Negrao S."/>
            <person name="Al-Babili S."/>
            <person name="Gehring C."/>
            <person name="Roessner U."/>
            <person name="Jung C."/>
            <person name="Murphy K."/>
            <person name="Arold S.T."/>
            <person name="Gojobori T."/>
            <person name="van der Linden C.G."/>
            <person name="van Loo E.N."/>
            <person name="Jellen E.N."/>
            <person name="Maughan P.J."/>
            <person name="Tester M."/>
        </authorList>
    </citation>
    <scope>NUCLEOTIDE SEQUENCE [LARGE SCALE GENOMIC DNA]</scope>
    <source>
        <strain evidence="4">cv. PI 614886</strain>
    </source>
</reference>